<dbReference type="EMBL" id="JBHSAQ010000002">
    <property type="protein sequence ID" value="MFC3958166.1"/>
    <property type="molecule type" value="Genomic_DNA"/>
</dbReference>
<dbReference type="Proteomes" id="UP001595846">
    <property type="component" value="Unassembled WGS sequence"/>
</dbReference>
<dbReference type="PANTHER" id="PTHR11011">
    <property type="entry name" value="MALE STERILITY PROTEIN 2-RELATED"/>
    <property type="match status" value="1"/>
</dbReference>
<dbReference type="AlphaFoldDB" id="A0ABD5NME7"/>
<dbReference type="InterPro" id="IPR026055">
    <property type="entry name" value="FAR"/>
</dbReference>
<organism evidence="2 3">
    <name type="scientific">Halovivax cerinus</name>
    <dbReference type="NCBI Taxonomy" id="1487865"/>
    <lineage>
        <taxon>Archaea</taxon>
        <taxon>Methanobacteriati</taxon>
        <taxon>Methanobacteriota</taxon>
        <taxon>Stenosarchaea group</taxon>
        <taxon>Halobacteria</taxon>
        <taxon>Halobacteriales</taxon>
        <taxon>Natrialbaceae</taxon>
        <taxon>Halovivax</taxon>
    </lineage>
</organism>
<reference evidence="2 3" key="1">
    <citation type="journal article" date="2019" name="Int. J. Syst. Evol. Microbiol.">
        <title>The Global Catalogue of Microorganisms (GCM) 10K type strain sequencing project: providing services to taxonomists for standard genome sequencing and annotation.</title>
        <authorList>
            <consortium name="The Broad Institute Genomics Platform"/>
            <consortium name="The Broad Institute Genome Sequencing Center for Infectious Disease"/>
            <person name="Wu L."/>
            <person name="Ma J."/>
        </authorList>
    </citation>
    <scope>NUCLEOTIDE SEQUENCE [LARGE SCALE GENOMIC DNA]</scope>
    <source>
        <strain evidence="2 3">IBRC-M 10256</strain>
    </source>
</reference>
<proteinExistence type="predicted"/>
<evidence type="ECO:0000313" key="2">
    <source>
        <dbReference type="EMBL" id="MFC3958166.1"/>
    </source>
</evidence>
<keyword evidence="3" id="KW-1185">Reference proteome</keyword>
<comment type="caution">
    <text evidence="2">The sequence shown here is derived from an EMBL/GenBank/DDBJ whole genome shotgun (WGS) entry which is preliminary data.</text>
</comment>
<protein>
    <submittedName>
        <fullName evidence="2">SDR family oxidoreductase</fullName>
    </submittedName>
</protein>
<name>A0ABD5NME7_9EURY</name>
<evidence type="ECO:0000313" key="3">
    <source>
        <dbReference type="Proteomes" id="UP001595846"/>
    </source>
</evidence>
<feature type="domain" description="Thioester reductase (TE)" evidence="1">
    <location>
        <begin position="11"/>
        <end position="270"/>
    </location>
</feature>
<gene>
    <name evidence="2" type="ORF">ACFOUR_07245</name>
</gene>
<sequence length="389" mass="42195">MGVVRDPTVFLTGFPGFLGSALLERLLSRGDGPVACLVQPKYADVARERAREIAANVRGTESESVGRIGSDDDADAVETVSDDGDADAIRLVEGDITDPDLGLGDDRDALDAVTELYHLAAVYDLGVERDLAEAVNVRGTEHVLALAESLDVDRFHYVSTCYVSGRYDGVFTADHLREGQSFNNHYEETKYRAEVAVQERMAEGFPATIYRPAIVVGDSETGETEKFDGPYNLLQLILAQPRLLSATFTLPNSADAELNVVPRDFVVDAIAHISARGDAVGEVYQLCDPAPLSVPAFVDALADATDHRTVRLPTTMGIATAATNALDRLGIESDPHTFPYLDHPTRYACPNTTRALAGSDVSVPPFESYVDRLVAFAREHPDIRDEPMI</sequence>
<accession>A0ABD5NME7</accession>
<dbReference type="Pfam" id="PF07993">
    <property type="entry name" value="NAD_binding_4"/>
    <property type="match status" value="1"/>
</dbReference>
<dbReference type="RefSeq" id="WP_256530847.1">
    <property type="nucleotide sequence ID" value="NZ_CP101824.1"/>
</dbReference>
<dbReference type="Gene3D" id="3.40.50.720">
    <property type="entry name" value="NAD(P)-binding Rossmann-like Domain"/>
    <property type="match status" value="1"/>
</dbReference>
<dbReference type="SUPFAM" id="SSF51735">
    <property type="entry name" value="NAD(P)-binding Rossmann-fold domains"/>
    <property type="match status" value="1"/>
</dbReference>
<dbReference type="InterPro" id="IPR036291">
    <property type="entry name" value="NAD(P)-bd_dom_sf"/>
</dbReference>
<dbReference type="InterPro" id="IPR013120">
    <property type="entry name" value="FAR_NAD-bd"/>
</dbReference>
<dbReference type="GeneID" id="73903551"/>
<evidence type="ECO:0000259" key="1">
    <source>
        <dbReference type="Pfam" id="PF07993"/>
    </source>
</evidence>
<dbReference type="CDD" id="cd05263">
    <property type="entry name" value="MupV_like_SDR_e"/>
    <property type="match status" value="1"/>
</dbReference>